<name>A0A8X6U6W7_NEPPI</name>
<reference evidence="1" key="1">
    <citation type="submission" date="2020-08" db="EMBL/GenBank/DDBJ databases">
        <title>Multicomponent nature underlies the extraordinary mechanical properties of spider dragline silk.</title>
        <authorList>
            <person name="Kono N."/>
            <person name="Nakamura H."/>
            <person name="Mori M."/>
            <person name="Yoshida Y."/>
            <person name="Ohtoshi R."/>
            <person name="Malay A.D."/>
            <person name="Moran D.A.P."/>
            <person name="Tomita M."/>
            <person name="Numata K."/>
            <person name="Arakawa K."/>
        </authorList>
    </citation>
    <scope>NUCLEOTIDE SEQUENCE</scope>
</reference>
<keyword evidence="2" id="KW-1185">Reference proteome</keyword>
<dbReference type="OrthoDB" id="10301549at2759"/>
<comment type="caution">
    <text evidence="1">The sequence shown here is derived from an EMBL/GenBank/DDBJ whole genome shotgun (WGS) entry which is preliminary data.</text>
</comment>
<evidence type="ECO:0000313" key="2">
    <source>
        <dbReference type="Proteomes" id="UP000887013"/>
    </source>
</evidence>
<accession>A0A8X6U6W7</accession>
<dbReference type="AlphaFoldDB" id="A0A8X6U6W7"/>
<gene>
    <name evidence="1" type="ORF">NPIL_366401</name>
</gene>
<proteinExistence type="predicted"/>
<evidence type="ECO:0000313" key="1">
    <source>
        <dbReference type="EMBL" id="GFT87076.1"/>
    </source>
</evidence>
<organism evidence="1 2">
    <name type="scientific">Nephila pilipes</name>
    <name type="common">Giant wood spider</name>
    <name type="synonym">Nephila maculata</name>
    <dbReference type="NCBI Taxonomy" id="299642"/>
    <lineage>
        <taxon>Eukaryota</taxon>
        <taxon>Metazoa</taxon>
        <taxon>Ecdysozoa</taxon>
        <taxon>Arthropoda</taxon>
        <taxon>Chelicerata</taxon>
        <taxon>Arachnida</taxon>
        <taxon>Araneae</taxon>
        <taxon>Araneomorphae</taxon>
        <taxon>Entelegynae</taxon>
        <taxon>Araneoidea</taxon>
        <taxon>Nephilidae</taxon>
        <taxon>Nephila</taxon>
    </lineage>
</organism>
<protein>
    <submittedName>
        <fullName evidence="1">Uncharacterized protein</fullName>
    </submittedName>
</protein>
<dbReference type="Proteomes" id="UP000887013">
    <property type="component" value="Unassembled WGS sequence"/>
</dbReference>
<sequence length="103" mass="12023">MILRRKGDLFSSKHRIFWQWKIPEANKGHPNSSQRDIVDEKFPSTPFSRRQAHLLSPLVAYFSRHPLIDKMRLKLLIRYSERRPSVRPAGAIRSSVTSLAGER</sequence>
<dbReference type="EMBL" id="BMAW01073271">
    <property type="protein sequence ID" value="GFT87076.1"/>
    <property type="molecule type" value="Genomic_DNA"/>
</dbReference>